<dbReference type="PANTHER" id="PTHR33516">
    <property type="entry name" value="LEXA REPRESSOR"/>
    <property type="match status" value="1"/>
</dbReference>
<dbReference type="Pfam" id="PF01381">
    <property type="entry name" value="HTH_3"/>
    <property type="match status" value="1"/>
</dbReference>
<dbReference type="PANTHER" id="PTHR33516:SF2">
    <property type="entry name" value="LEXA REPRESSOR-RELATED"/>
    <property type="match status" value="1"/>
</dbReference>
<dbReference type="SUPFAM" id="SSF47413">
    <property type="entry name" value="lambda repressor-like DNA-binding domains"/>
    <property type="match status" value="1"/>
</dbReference>
<feature type="domain" description="HTH cro/C1-type" evidence="1">
    <location>
        <begin position="16"/>
        <end position="69"/>
    </location>
</feature>
<dbReference type="AlphaFoldDB" id="A0A5C7EPX6"/>
<organism evidence="2 3">
    <name type="scientific">Pelomicrobium methylotrophicum</name>
    <dbReference type="NCBI Taxonomy" id="2602750"/>
    <lineage>
        <taxon>Bacteria</taxon>
        <taxon>Pseudomonadati</taxon>
        <taxon>Pseudomonadota</taxon>
        <taxon>Hydrogenophilia</taxon>
        <taxon>Hydrogenophilia incertae sedis</taxon>
        <taxon>Pelomicrobium</taxon>
    </lineage>
</organism>
<dbReference type="InterPro" id="IPR036286">
    <property type="entry name" value="LexA/Signal_pep-like_sf"/>
</dbReference>
<dbReference type="PROSITE" id="PS50943">
    <property type="entry name" value="HTH_CROC1"/>
    <property type="match status" value="1"/>
</dbReference>
<dbReference type="Proteomes" id="UP000321201">
    <property type="component" value="Unassembled WGS sequence"/>
</dbReference>
<dbReference type="GO" id="GO:0003677">
    <property type="term" value="F:DNA binding"/>
    <property type="evidence" value="ECO:0007669"/>
    <property type="project" value="InterPro"/>
</dbReference>
<dbReference type="InterPro" id="IPR039418">
    <property type="entry name" value="LexA-like"/>
</dbReference>
<dbReference type="RefSeq" id="WP_147798136.1">
    <property type="nucleotide sequence ID" value="NZ_VPFL01000001.1"/>
</dbReference>
<dbReference type="OrthoDB" id="9791537at2"/>
<dbReference type="Pfam" id="PF00717">
    <property type="entry name" value="Peptidase_S24"/>
    <property type="match status" value="1"/>
</dbReference>
<evidence type="ECO:0000313" key="2">
    <source>
        <dbReference type="EMBL" id="TXF13550.1"/>
    </source>
</evidence>
<accession>A0A5C7EPX6</accession>
<dbReference type="FunCoup" id="A0A5C7EPX6">
    <property type="interactions" value="4"/>
</dbReference>
<dbReference type="InterPro" id="IPR001387">
    <property type="entry name" value="Cro/C1-type_HTH"/>
</dbReference>
<dbReference type="SMART" id="SM00530">
    <property type="entry name" value="HTH_XRE"/>
    <property type="match status" value="1"/>
</dbReference>
<dbReference type="Gene3D" id="1.10.260.40">
    <property type="entry name" value="lambda repressor-like DNA-binding domains"/>
    <property type="match status" value="1"/>
</dbReference>
<dbReference type="InterPro" id="IPR010982">
    <property type="entry name" value="Lambda_DNA-bd_dom_sf"/>
</dbReference>
<protein>
    <submittedName>
        <fullName evidence="2">Helix-turn-helix domain-containing protein</fullName>
    </submittedName>
</protein>
<dbReference type="InterPro" id="IPR015927">
    <property type="entry name" value="Peptidase_S24_S26A/B/C"/>
</dbReference>
<dbReference type="EMBL" id="VPFL01000001">
    <property type="protein sequence ID" value="TXF13550.1"/>
    <property type="molecule type" value="Genomic_DNA"/>
</dbReference>
<dbReference type="InParanoid" id="A0A5C7EPX6"/>
<dbReference type="CDD" id="cd06529">
    <property type="entry name" value="S24_LexA-like"/>
    <property type="match status" value="1"/>
</dbReference>
<sequence length="220" mass="24240">MPKRPFSTLPPIARRLKEWRNHLDLTQAELAKRLGVNIGVLRKYENGINVPGGLFLAAIGKTGVNLNWLLTGEGGMLSADPNVEPGPDIRRRIPLISWVQAGDWGGIVDHLPPGDAEDWLPCPKRCGPRTFALRVRGISMEPKYQDGDIIFVDPDVAPSHGSHVVVRLDDEQEATFKQLVLEGSRRFLRALNPDWPGPKLIEIDGNATIVGVVIGKWVDG</sequence>
<evidence type="ECO:0000313" key="3">
    <source>
        <dbReference type="Proteomes" id="UP000321201"/>
    </source>
</evidence>
<evidence type="ECO:0000259" key="1">
    <source>
        <dbReference type="PROSITE" id="PS50943"/>
    </source>
</evidence>
<dbReference type="Gene3D" id="2.10.109.10">
    <property type="entry name" value="Umud Fragment, subunit A"/>
    <property type="match status" value="1"/>
</dbReference>
<proteinExistence type="predicted"/>
<comment type="caution">
    <text evidence="2">The sequence shown here is derived from an EMBL/GenBank/DDBJ whole genome shotgun (WGS) entry which is preliminary data.</text>
</comment>
<keyword evidence="3" id="KW-1185">Reference proteome</keyword>
<dbReference type="CDD" id="cd00093">
    <property type="entry name" value="HTH_XRE"/>
    <property type="match status" value="1"/>
</dbReference>
<dbReference type="InterPro" id="IPR050077">
    <property type="entry name" value="LexA_repressor"/>
</dbReference>
<name>A0A5C7EPX6_9PROT</name>
<gene>
    <name evidence="2" type="ORF">FR698_00015</name>
</gene>
<dbReference type="SUPFAM" id="SSF51306">
    <property type="entry name" value="LexA/Signal peptidase"/>
    <property type="match status" value="1"/>
</dbReference>
<reference evidence="2 3" key="1">
    <citation type="submission" date="2019-08" db="EMBL/GenBank/DDBJ databases">
        <title>Pelomicrobium methylotrophicum gen. nov., sp. nov. a moderately thermophilic, facultatively anaerobic, lithoautotrophic and methylotrophic bacterium isolated from a terrestrial mud volcano.</title>
        <authorList>
            <person name="Slobodkina G.B."/>
            <person name="Merkel A.Y."/>
            <person name="Slobodkin A.I."/>
        </authorList>
    </citation>
    <scope>NUCLEOTIDE SEQUENCE [LARGE SCALE GENOMIC DNA]</scope>
    <source>
        <strain evidence="2 3">SM250</strain>
    </source>
</reference>